<reference evidence="2" key="1">
    <citation type="submission" date="2025-08" db="UniProtKB">
        <authorList>
            <consortium name="RefSeq"/>
        </authorList>
    </citation>
    <scope>IDENTIFICATION</scope>
    <source>
        <tissue evidence="2">Whole body</tissue>
    </source>
</reference>
<dbReference type="GeneID" id="108630012"/>
<dbReference type="Proteomes" id="UP000694925">
    <property type="component" value="Unplaced"/>
</dbReference>
<name>A0AAJ7ND54_9HYME</name>
<keyword evidence="1" id="KW-1185">Reference proteome</keyword>
<dbReference type="RefSeq" id="XP_017888548.2">
    <property type="nucleotide sequence ID" value="XM_018033059.2"/>
</dbReference>
<proteinExistence type="predicted"/>
<feature type="non-terminal residue" evidence="2">
    <location>
        <position position="149"/>
    </location>
</feature>
<sequence length="149" mass="17554">MRNLESELYICFQMMENAYSQLNDLKRSEEKHCTNVREKCDRLHELCNEFNDQTADSYNANTEMRNELREQVREGIERIENDVIVSTKQSEEIVGQIKEQGFSLINELRSSVNEGSEVLQEYKNKVNLNAIEIQTQMNKDRLKILSLME</sequence>
<evidence type="ECO:0000313" key="1">
    <source>
        <dbReference type="Proteomes" id="UP000694925"/>
    </source>
</evidence>
<evidence type="ECO:0000313" key="2">
    <source>
        <dbReference type="RefSeq" id="XP_017888548.2"/>
    </source>
</evidence>
<protein>
    <submittedName>
        <fullName evidence="2">Uncharacterized protein LOC108630012</fullName>
    </submittedName>
</protein>
<organism evidence="1 2">
    <name type="scientific">Ceratina calcarata</name>
    <dbReference type="NCBI Taxonomy" id="156304"/>
    <lineage>
        <taxon>Eukaryota</taxon>
        <taxon>Metazoa</taxon>
        <taxon>Ecdysozoa</taxon>
        <taxon>Arthropoda</taxon>
        <taxon>Hexapoda</taxon>
        <taxon>Insecta</taxon>
        <taxon>Pterygota</taxon>
        <taxon>Neoptera</taxon>
        <taxon>Endopterygota</taxon>
        <taxon>Hymenoptera</taxon>
        <taxon>Apocrita</taxon>
        <taxon>Aculeata</taxon>
        <taxon>Apoidea</taxon>
        <taxon>Anthophila</taxon>
        <taxon>Apidae</taxon>
        <taxon>Ceratina</taxon>
        <taxon>Zadontomerus</taxon>
    </lineage>
</organism>
<dbReference type="AlphaFoldDB" id="A0AAJ7ND54"/>
<gene>
    <name evidence="2" type="primary">LOC108630012</name>
</gene>
<accession>A0AAJ7ND54</accession>
<dbReference type="KEGG" id="ccal:108630012"/>